<feature type="domain" description="Sister chromatid cohesion C-terminal" evidence="3">
    <location>
        <begin position="1437"/>
        <end position="1623"/>
    </location>
</feature>
<name>A0AAJ0CV19_9HYPO</name>
<keyword evidence="1" id="KW-0677">Repeat</keyword>
<feature type="compositionally biased region" description="Polar residues" evidence="2">
    <location>
        <begin position="1"/>
        <end position="10"/>
    </location>
</feature>
<protein>
    <recommendedName>
        <fullName evidence="1">Sister chromatid cohesion protein</fullName>
    </recommendedName>
</protein>
<feature type="region of interest" description="Disordered" evidence="2">
    <location>
        <begin position="158"/>
        <end position="190"/>
    </location>
</feature>
<dbReference type="GO" id="GO:0034087">
    <property type="term" value="P:establishment of mitotic sister chromatid cohesion"/>
    <property type="evidence" value="ECO:0007669"/>
    <property type="project" value="TreeGrafter"/>
</dbReference>
<dbReference type="SUPFAM" id="SSF48371">
    <property type="entry name" value="ARM repeat"/>
    <property type="match status" value="1"/>
</dbReference>
<dbReference type="Proteomes" id="UP001251528">
    <property type="component" value="Unassembled WGS sequence"/>
</dbReference>
<evidence type="ECO:0000256" key="1">
    <source>
        <dbReference type="RuleBase" id="RU364107"/>
    </source>
</evidence>
<feature type="compositionally biased region" description="Polar residues" evidence="2">
    <location>
        <begin position="24"/>
        <end position="45"/>
    </location>
</feature>
<keyword evidence="1" id="KW-0539">Nucleus</keyword>
<dbReference type="GO" id="GO:0003682">
    <property type="term" value="F:chromatin binding"/>
    <property type="evidence" value="ECO:0007669"/>
    <property type="project" value="TreeGrafter"/>
</dbReference>
<evidence type="ECO:0000313" key="5">
    <source>
        <dbReference type="Proteomes" id="UP001251528"/>
    </source>
</evidence>
<proteinExistence type="inferred from homology"/>
<gene>
    <name evidence="4" type="primary">SCC2</name>
    <name evidence="4" type="ORF">QQS21_002542</name>
</gene>
<dbReference type="Pfam" id="PF20168">
    <property type="entry name" value="PDS5"/>
    <property type="match status" value="1"/>
</dbReference>
<feature type="compositionally biased region" description="Basic residues" evidence="2">
    <location>
        <begin position="1813"/>
        <end position="1843"/>
    </location>
</feature>
<dbReference type="PANTHER" id="PTHR21704:SF18">
    <property type="entry name" value="NIPPED-B-LIKE PROTEIN"/>
    <property type="match status" value="1"/>
</dbReference>
<dbReference type="Gene3D" id="1.25.10.10">
    <property type="entry name" value="Leucine-rich Repeat Variant"/>
    <property type="match status" value="1"/>
</dbReference>
<dbReference type="GO" id="GO:0090694">
    <property type="term" value="C:Scc2-Scc4 cohesin loading complex"/>
    <property type="evidence" value="ECO:0007669"/>
    <property type="project" value="TreeGrafter"/>
</dbReference>
<dbReference type="GO" id="GO:0140588">
    <property type="term" value="P:chromatin looping"/>
    <property type="evidence" value="ECO:0007669"/>
    <property type="project" value="InterPro"/>
</dbReference>
<comment type="subcellular location">
    <subcellularLocation>
        <location evidence="1">Nucleus</location>
    </subcellularLocation>
</comment>
<feature type="compositionally biased region" description="Acidic residues" evidence="2">
    <location>
        <begin position="648"/>
        <end position="659"/>
    </location>
</feature>
<dbReference type="GO" id="GO:0071169">
    <property type="term" value="P:establishment of protein localization to chromatin"/>
    <property type="evidence" value="ECO:0007669"/>
    <property type="project" value="TreeGrafter"/>
</dbReference>
<reference evidence="4" key="1">
    <citation type="submission" date="2023-06" db="EMBL/GenBank/DDBJ databases">
        <title>Conoideocrella luteorostrata (Hypocreales: Clavicipitaceae), a potential biocontrol fungus for elongate hemlock scale in United States Christmas tree production areas.</title>
        <authorList>
            <person name="Barrett H."/>
            <person name="Lovett B."/>
            <person name="Macias A.M."/>
            <person name="Stajich J.E."/>
            <person name="Kasson M.T."/>
        </authorList>
    </citation>
    <scope>NUCLEOTIDE SEQUENCE</scope>
    <source>
        <strain evidence="4">ARSEF 14590</strain>
    </source>
</reference>
<feature type="compositionally biased region" description="Acidic residues" evidence="2">
    <location>
        <begin position="1848"/>
        <end position="1859"/>
    </location>
</feature>
<evidence type="ECO:0000256" key="2">
    <source>
        <dbReference type="SAM" id="MobiDB-lite"/>
    </source>
</evidence>
<feature type="region of interest" description="Disordered" evidence="2">
    <location>
        <begin position="108"/>
        <end position="130"/>
    </location>
</feature>
<dbReference type="CDD" id="cd23958">
    <property type="entry name" value="SCC2"/>
    <property type="match status" value="1"/>
</dbReference>
<accession>A0AAJ0CV19</accession>
<dbReference type="EMBL" id="JASWJB010000030">
    <property type="protein sequence ID" value="KAK2608966.1"/>
    <property type="molecule type" value="Genomic_DNA"/>
</dbReference>
<comment type="caution">
    <text evidence="4">The sequence shown here is derived from an EMBL/GenBank/DDBJ whole genome shotgun (WGS) entry which is preliminary data.</text>
</comment>
<feature type="region of interest" description="Disordered" evidence="2">
    <location>
        <begin position="629"/>
        <end position="662"/>
    </location>
</feature>
<dbReference type="InterPro" id="IPR033031">
    <property type="entry name" value="Scc2/Nipped-B"/>
</dbReference>
<comment type="similarity">
    <text evidence="1">Belongs to the SCC2/Nipped-B family.</text>
</comment>
<feature type="compositionally biased region" description="Low complexity" evidence="2">
    <location>
        <begin position="178"/>
        <end position="188"/>
    </location>
</feature>
<organism evidence="4 5">
    <name type="scientific">Conoideocrella luteorostrata</name>
    <dbReference type="NCBI Taxonomy" id="1105319"/>
    <lineage>
        <taxon>Eukaryota</taxon>
        <taxon>Fungi</taxon>
        <taxon>Dikarya</taxon>
        <taxon>Ascomycota</taxon>
        <taxon>Pezizomycotina</taxon>
        <taxon>Sordariomycetes</taxon>
        <taxon>Hypocreomycetidae</taxon>
        <taxon>Hypocreales</taxon>
        <taxon>Clavicipitaceae</taxon>
        <taxon>Conoideocrella</taxon>
    </lineage>
</organism>
<dbReference type="InterPro" id="IPR024986">
    <property type="entry name" value="Nipped-B_C"/>
</dbReference>
<evidence type="ECO:0000259" key="3">
    <source>
        <dbReference type="Pfam" id="PF12830"/>
    </source>
</evidence>
<feature type="region of interest" description="Disordered" evidence="2">
    <location>
        <begin position="1785"/>
        <end position="1859"/>
    </location>
</feature>
<feature type="region of interest" description="Disordered" evidence="2">
    <location>
        <begin position="1"/>
        <end position="68"/>
    </location>
</feature>
<dbReference type="GO" id="GO:0010468">
    <property type="term" value="P:regulation of gene expression"/>
    <property type="evidence" value="ECO:0007669"/>
    <property type="project" value="InterPro"/>
</dbReference>
<dbReference type="GO" id="GO:0061775">
    <property type="term" value="F:cohesin loader activity"/>
    <property type="evidence" value="ECO:0007669"/>
    <property type="project" value="InterPro"/>
</dbReference>
<evidence type="ECO:0000313" key="4">
    <source>
        <dbReference type="EMBL" id="KAK2608966.1"/>
    </source>
</evidence>
<dbReference type="Pfam" id="PF12830">
    <property type="entry name" value="Nipped-B_C"/>
    <property type="match status" value="1"/>
</dbReference>
<sequence>MASYNRNGSRNGVKPAQDPGPPNSDISRPFTLQESLPYSPQTSTAPFLPDIIPDPSVGSGSPSLRISDLFPTQDFDRVNQEASSSPNGSKNLKQTVDYVLHDLKPSKRTHKFPTVPHGIPPSSSTGHRKSISESLSPIAKAVYERVGSFFKATKLNTSSPKLANGESEGSSKIVGDVTPQTPTTQTQPKPALSAIDVKPQSKIEVAIPATKIERSSYNEIADIDQSDPQSTITPHDQLVVEARQYSQLNHLAQQDSIIVNSSGFQVELSGAGIKADEYHEYAIAPDAPENLSVRRKQREHFGDNQNLIGVSLDQRQRGEAAFDALESLMRSVFQAVGSALAMEPGLDHIITLTNDQEPAMTGITQQKMHTALQKVINLKSFNSVPLENLLRVMKLSEASLKQADGLDTRVDESWDEVAVETWVQQLNEVETALKAARTCLRILSGCREDKQLYSETIITKCVNMFKSVTEDIVMPLVELRNSGTSGGLFKLVQKHKKAISSVFVCCQKLSALLAEVITKIELSETVINTLEFTASKLIFVENAYFEKDSAIGMQKFDGIRSVAMDMLCQIFLIKPEQRQGIIDDILTSLEKLPVGKLSSRQFKLADGGSIQPVSALIMRLVQASSGRVARATGGGGKSKMHSMTAGEMGDDDDDEDDDEQPLRRTQATATIMSEEQGAQQPAVAIQELEAVAAPLNDAAMRNTSYVINFIVKRAMGSTKSGDTPYRNLLDLFVDDFTTCLDLPDWPSAELLLRLLMVMMVQLFEAPKTSAPAKNMALELLGTMSAAISRLRSHVKKTASTFESGDVGEYAQYLSSLAAHCLEQRSPVEHIIAWSGPYRGVLEYLQDKSSDDPHISSAVAFLVSDWATRLNMAYDNTHEDDCERDRELGRSAYRLRMMMEDGNWLASEYTFKSVPSNPAKFAFSIILLRSPFCESFSKILNILLGSMASDQATVRSKSLKSVNQVLETDPSILDGGSTVIQLILDCASDSSTQVRDSALGLLGSCIGMRPALEPSLTPKIIDRFQDAGVGVRKRAMKLARDIYLRNHSKALRSAIANGLLRRIQDPDEGVRDLARQMIEEVWFAPFYANETTASFETSLSEHVSLVIQTVKAGTVTEVLDKVFHTILKPQNKPGESQGPFGVCSRLVGIMFGLIDNPESEDTTVPSGRDALQVLTIFAKADPKLFNLEQIKLLKSQLASFTGADELAAFRAVTVIYKRVLPQLPTVHSEFLAEVRLQLLKGIGKISSRGALDDLIACAHTVCELLKDFAPLGNLVASSLMAIQRLIKAPLDAKRLNLVAAYSIIVGSVGKHCDLDKQVQIFKDKFPSWKGDSVPKLIVDILSPFASPQQSLEARKASIEAIGLVCQSWPRNYVLAKVYTAFQQVFQEKIPILETMILRSFKEFLVTEEKRSEAAAEGSVKEKKKELTVMGGTAFDDVASATTQRFLKDITRIALSSQDEHAFLAMEVLGSINRQGLTHPKETGVTLITLETSANRKIAELAFMEHRSLHEKHETVLEREYVKAVQSAYNYQRDIVKDSHGATMDPFQSKLHLLMEVLKISKMKNRQRFLEKFVGQVDFDLIKLNVKDDMPHHVDFSRFIAENLAFFEYQTVGELQTTVNMIEKIVASTGATVAQAIEYEVFNVRMDVDQLQRQQATSGAPDGLSSIVVMDESQPAGSPPVEAAPTLSVDPHRLRQLTAGSIILLSLWEVRTHLRRLFGMGTNRHDSRAKALAKDLNKTPLKVQGVHGERVWEEIVSHMNGLSSQETMAHKCKAFVELMNVDKEFKVANEEDTMGMDGPSTPSEGDEDEDSGDRGRKRKATGTPGGRKKRARSNSQPRKRGRPRKQSADVSDDGDIDGEWL</sequence>
<dbReference type="InterPro" id="IPR011989">
    <property type="entry name" value="ARM-like"/>
</dbReference>
<dbReference type="PANTHER" id="PTHR21704">
    <property type="entry name" value="NIPPED-B-LIKE PROTEIN DELANGIN SCC2-RELATED"/>
    <property type="match status" value="1"/>
</dbReference>
<dbReference type="GO" id="GO:1990414">
    <property type="term" value="P:replication-born double-strand break repair via sister chromatid exchange"/>
    <property type="evidence" value="ECO:0007669"/>
    <property type="project" value="TreeGrafter"/>
</dbReference>
<keyword evidence="5" id="KW-1185">Reference proteome</keyword>
<dbReference type="FunFam" id="1.25.10.10:FF:000494">
    <property type="entry name" value="Sister chromatid cohesion protein"/>
    <property type="match status" value="1"/>
</dbReference>
<keyword evidence="1" id="KW-0131">Cell cycle</keyword>
<dbReference type="InterPro" id="IPR016024">
    <property type="entry name" value="ARM-type_fold"/>
</dbReference>